<comment type="caution">
    <text evidence="5">The sequence shown here is derived from an EMBL/GenBank/DDBJ whole genome shotgun (WGS) entry which is preliminary data.</text>
</comment>
<keyword evidence="4" id="KW-0732">Signal</keyword>
<comment type="similarity">
    <text evidence="1">Belongs to the 'GDSL' lipolytic enzyme family.</text>
</comment>
<dbReference type="Pfam" id="PF00657">
    <property type="entry name" value="Lipase_GDSL"/>
    <property type="match status" value="1"/>
</dbReference>
<dbReference type="InterPro" id="IPR051058">
    <property type="entry name" value="GDSL_Est/Lipase"/>
</dbReference>
<proteinExistence type="inferred from homology"/>
<name>A0A835MC07_9MAGN</name>
<dbReference type="PANTHER" id="PTHR45648">
    <property type="entry name" value="GDSL LIPASE/ACYLHYDROLASE FAMILY PROTEIN (AFU_ORTHOLOGUE AFUA_4G14700)"/>
    <property type="match status" value="1"/>
</dbReference>
<keyword evidence="3" id="KW-0443">Lipid metabolism</keyword>
<evidence type="ECO:0000313" key="5">
    <source>
        <dbReference type="EMBL" id="KAF9621489.1"/>
    </source>
</evidence>
<sequence length="396" mass="43910">MAERRGVISLILVVLSLSMVTNAAVPAVFIFGDSTADVGTNNNINTSTARADFPQNGIDFPGSVATGRFSNGLNSADFLSKQLGFRRSPPAFLTLLSRKLNIYKHVQRGVNFASGGSGILDVTGSAPYTTPYLRLTCIESRQHFHLSTCMRAKRYRTYYHIYKQGKVIHMGEQIQQFAGVRNILLEFWGQETTDSFLSKSPFFISVGSNDIFEYFALNGTSNKEQYMFFLKSTYGNHLRALYKLGARKFGIISVPPIGCCPSQRIFNTTGGCLDPLNEYSQMFFVSIQALLQQLSSEYKDMKYSLGNAYEMVTSFMENPLPIKIKELKTACCGGGDFNGEVPCSPSAKVCSNREEYLFWDLYHPTQAAAEVAALTLYGGGLKFVTPINFKQLAEAD</sequence>
<reference evidence="5 6" key="1">
    <citation type="submission" date="2020-10" db="EMBL/GenBank/DDBJ databases">
        <title>The Coptis chinensis genome and diversification of protoberbering-type alkaloids.</title>
        <authorList>
            <person name="Wang B."/>
            <person name="Shu S."/>
            <person name="Song C."/>
            <person name="Liu Y."/>
        </authorList>
    </citation>
    <scope>NUCLEOTIDE SEQUENCE [LARGE SCALE GENOMIC DNA]</scope>
    <source>
        <strain evidence="5">HL-2020</strain>
        <tissue evidence="5">Leaf</tissue>
    </source>
</reference>
<dbReference type="Gene3D" id="3.40.50.1110">
    <property type="entry name" value="SGNH hydrolase"/>
    <property type="match status" value="1"/>
</dbReference>
<dbReference type="Proteomes" id="UP000631114">
    <property type="component" value="Unassembled WGS sequence"/>
</dbReference>
<accession>A0A835MC07</accession>
<dbReference type="AlphaFoldDB" id="A0A835MC07"/>
<evidence type="ECO:0000256" key="2">
    <source>
        <dbReference type="ARBA" id="ARBA00022801"/>
    </source>
</evidence>
<evidence type="ECO:0000256" key="3">
    <source>
        <dbReference type="ARBA" id="ARBA00022963"/>
    </source>
</evidence>
<dbReference type="SUPFAM" id="SSF52266">
    <property type="entry name" value="SGNH hydrolase"/>
    <property type="match status" value="1"/>
</dbReference>
<keyword evidence="2" id="KW-0378">Hydrolase</keyword>
<feature type="signal peptide" evidence="4">
    <location>
        <begin position="1"/>
        <end position="23"/>
    </location>
</feature>
<keyword evidence="6" id="KW-1185">Reference proteome</keyword>
<protein>
    <recommendedName>
        <fullName evidence="7">GDSL esterase/lipase</fullName>
    </recommendedName>
</protein>
<dbReference type="GO" id="GO:0016042">
    <property type="term" value="P:lipid catabolic process"/>
    <property type="evidence" value="ECO:0007669"/>
    <property type="project" value="UniProtKB-KW"/>
</dbReference>
<evidence type="ECO:0000256" key="1">
    <source>
        <dbReference type="ARBA" id="ARBA00008668"/>
    </source>
</evidence>
<evidence type="ECO:0008006" key="7">
    <source>
        <dbReference type="Google" id="ProtNLM"/>
    </source>
</evidence>
<evidence type="ECO:0000256" key="4">
    <source>
        <dbReference type="SAM" id="SignalP"/>
    </source>
</evidence>
<feature type="chain" id="PRO_5032728580" description="GDSL esterase/lipase" evidence="4">
    <location>
        <begin position="24"/>
        <end position="396"/>
    </location>
</feature>
<gene>
    <name evidence="5" type="ORF">IFM89_021793</name>
</gene>
<dbReference type="EMBL" id="JADFTS010000002">
    <property type="protein sequence ID" value="KAF9621489.1"/>
    <property type="molecule type" value="Genomic_DNA"/>
</dbReference>
<organism evidence="5 6">
    <name type="scientific">Coptis chinensis</name>
    <dbReference type="NCBI Taxonomy" id="261450"/>
    <lineage>
        <taxon>Eukaryota</taxon>
        <taxon>Viridiplantae</taxon>
        <taxon>Streptophyta</taxon>
        <taxon>Embryophyta</taxon>
        <taxon>Tracheophyta</taxon>
        <taxon>Spermatophyta</taxon>
        <taxon>Magnoliopsida</taxon>
        <taxon>Ranunculales</taxon>
        <taxon>Ranunculaceae</taxon>
        <taxon>Coptidoideae</taxon>
        <taxon>Coptis</taxon>
    </lineage>
</organism>
<dbReference type="InterPro" id="IPR001087">
    <property type="entry name" value="GDSL"/>
</dbReference>
<evidence type="ECO:0000313" key="6">
    <source>
        <dbReference type="Proteomes" id="UP000631114"/>
    </source>
</evidence>
<dbReference type="InterPro" id="IPR036514">
    <property type="entry name" value="SGNH_hydro_sf"/>
</dbReference>
<dbReference type="OrthoDB" id="1600564at2759"/>
<keyword evidence="3" id="KW-0442">Lipid degradation</keyword>
<dbReference type="CDD" id="cd01837">
    <property type="entry name" value="SGNH_plant_lipase_like"/>
    <property type="match status" value="1"/>
</dbReference>
<dbReference type="InterPro" id="IPR035669">
    <property type="entry name" value="SGNH_plant_lipase-like"/>
</dbReference>
<dbReference type="GO" id="GO:0016788">
    <property type="term" value="F:hydrolase activity, acting on ester bonds"/>
    <property type="evidence" value="ECO:0007669"/>
    <property type="project" value="InterPro"/>
</dbReference>
<dbReference type="PANTHER" id="PTHR45648:SF180">
    <property type="entry name" value="OS04G0561800 PROTEIN"/>
    <property type="match status" value="1"/>
</dbReference>